<reference evidence="2 3" key="1">
    <citation type="submission" date="2018-04" db="EMBL/GenBank/DDBJ databases">
        <title>Novel actinobacteria from marine sediment.</title>
        <authorList>
            <person name="Ng Z.Y."/>
            <person name="Tan G.Y.A."/>
        </authorList>
    </citation>
    <scope>NUCLEOTIDE SEQUENCE [LARGE SCALE GENOMIC DNA]</scope>
    <source>
        <strain evidence="2 3">TPS81</strain>
    </source>
</reference>
<evidence type="ECO:0000256" key="1">
    <source>
        <dbReference type="SAM" id="MobiDB-lite"/>
    </source>
</evidence>
<sequence>MTPPQRSPVSLPPHAHQRAAAQLQRHFPGVVVWYGVSTANWWAMTTDGLIEAASVEELSRILTRRAMPAMNAPPPARVIARRPARQIRPAARPHRPPRARWAVPLRG</sequence>
<comment type="caution">
    <text evidence="2">The sequence shown here is derived from an EMBL/GenBank/DDBJ whole genome shotgun (WGS) entry which is preliminary data.</text>
</comment>
<dbReference type="RefSeq" id="WP_114397713.1">
    <property type="nucleotide sequence ID" value="NZ_QEIM01000045.1"/>
</dbReference>
<accession>A0A368T511</accession>
<evidence type="ECO:0000313" key="3">
    <source>
        <dbReference type="Proteomes" id="UP000253318"/>
    </source>
</evidence>
<keyword evidence="3" id="KW-1185">Reference proteome</keyword>
<protein>
    <submittedName>
        <fullName evidence="2">Uncharacterized protein</fullName>
    </submittedName>
</protein>
<dbReference type="Proteomes" id="UP000253318">
    <property type="component" value="Unassembled WGS sequence"/>
</dbReference>
<dbReference type="EMBL" id="QEIN01000093">
    <property type="protein sequence ID" value="RCV58490.1"/>
    <property type="molecule type" value="Genomic_DNA"/>
</dbReference>
<name>A0A368T511_9ACTN</name>
<organism evidence="2 3">
    <name type="scientific">Marinitenerispora sediminis</name>
    <dbReference type="NCBI Taxonomy" id="1931232"/>
    <lineage>
        <taxon>Bacteria</taxon>
        <taxon>Bacillati</taxon>
        <taxon>Actinomycetota</taxon>
        <taxon>Actinomycetes</taxon>
        <taxon>Streptosporangiales</taxon>
        <taxon>Nocardiopsidaceae</taxon>
        <taxon>Marinitenerispora</taxon>
    </lineage>
</organism>
<gene>
    <name evidence="2" type="ORF">DEF24_13315</name>
</gene>
<feature type="compositionally biased region" description="Basic residues" evidence="1">
    <location>
        <begin position="88"/>
        <end position="98"/>
    </location>
</feature>
<proteinExistence type="predicted"/>
<feature type="region of interest" description="Disordered" evidence="1">
    <location>
        <begin position="88"/>
        <end position="107"/>
    </location>
</feature>
<dbReference type="AlphaFoldDB" id="A0A368T511"/>
<dbReference type="OrthoDB" id="3482046at2"/>
<evidence type="ECO:0000313" key="2">
    <source>
        <dbReference type="EMBL" id="RCV58490.1"/>
    </source>
</evidence>